<dbReference type="AlphaFoldDB" id="A0A7Y7II46"/>
<accession>A0A7Y7II46</accession>
<name>A0A7Y7II46_9MICC</name>
<feature type="region of interest" description="Disordered" evidence="3">
    <location>
        <begin position="372"/>
        <end position="397"/>
    </location>
</feature>
<dbReference type="InterPro" id="IPR007312">
    <property type="entry name" value="Phosphoesterase"/>
</dbReference>
<keyword evidence="5" id="KW-1185">Reference proteome</keyword>
<dbReference type="EMBL" id="JAAMFM010000021">
    <property type="protein sequence ID" value="NVM95901.1"/>
    <property type="molecule type" value="Genomic_DNA"/>
</dbReference>
<reference evidence="4 5" key="1">
    <citation type="submission" date="2020-02" db="EMBL/GenBank/DDBJ databases">
        <title>Genome sequence of strain AETb3-4.</title>
        <authorList>
            <person name="Gao J."/>
            <person name="Zhang X."/>
        </authorList>
    </citation>
    <scope>NUCLEOTIDE SEQUENCE [LARGE SCALE GENOMIC DNA]</scope>
    <source>
        <strain evidence="4 5">AETb3-4</strain>
    </source>
</reference>
<gene>
    <name evidence="4" type="ORF">G6034_13495</name>
</gene>
<sequence length="397" mass="42241">MAAIPGHRVVVFIQENKTTDFYFPTMAAWGAAVAKHGQLLEAPPNFDQPHDRNAWVHYAMGDYPALDAQVNNDTVIPYYSWLAKQFVFCDHHFGSGSNSTPGHMLAIGGQMPTLKNPPFVGPHPVWDLPSIFTAAEAGGVSWAAFPDGSGYPTKFYKSLSAPPGSAEVYPPKDFIPMAKAGTLPQICYVWSPAGYDEHPPHVSTPDYVTKGQGLVWDRVQAVIDGGGWPDTTFILTWDDWGGYTDSVPTPDIETVPDAIHPDGFAAIGGSRIPLIMFGGKVRQGIDPQWHSHASIPKTVIDLLGLPAMGVARVDGAPSLAAHVDASLARPEPPAPGTVVVQPAPPVPAPVPVPPDPWQGPVAQRMPALTTLDGTAVPAPTDGIVRKSPPKPPKPATS</sequence>
<dbReference type="RefSeq" id="WP_176635626.1">
    <property type="nucleotide sequence ID" value="NZ_JAAMFM010000021.1"/>
</dbReference>
<dbReference type="PANTHER" id="PTHR31956">
    <property type="entry name" value="NON-SPECIFIC PHOSPHOLIPASE C4-RELATED"/>
    <property type="match status" value="1"/>
</dbReference>
<evidence type="ECO:0000313" key="5">
    <source>
        <dbReference type="Proteomes" id="UP000543556"/>
    </source>
</evidence>
<evidence type="ECO:0000313" key="4">
    <source>
        <dbReference type="EMBL" id="NVM95901.1"/>
    </source>
</evidence>
<protein>
    <recommendedName>
        <fullName evidence="6">Phosphoesterase family protein</fullName>
    </recommendedName>
</protein>
<proteinExistence type="predicted"/>
<dbReference type="SUPFAM" id="SSF53649">
    <property type="entry name" value="Alkaline phosphatase-like"/>
    <property type="match status" value="1"/>
</dbReference>
<evidence type="ECO:0008006" key="6">
    <source>
        <dbReference type="Google" id="ProtNLM"/>
    </source>
</evidence>
<keyword evidence="1" id="KW-0378">Hydrolase</keyword>
<dbReference type="GO" id="GO:0009395">
    <property type="term" value="P:phospholipid catabolic process"/>
    <property type="evidence" value="ECO:0007669"/>
    <property type="project" value="TreeGrafter"/>
</dbReference>
<dbReference type="InterPro" id="IPR017850">
    <property type="entry name" value="Alkaline_phosphatase_core_sf"/>
</dbReference>
<comment type="caution">
    <text evidence="4">The sequence shown here is derived from an EMBL/GenBank/DDBJ whole genome shotgun (WGS) entry which is preliminary data.</text>
</comment>
<evidence type="ECO:0000256" key="1">
    <source>
        <dbReference type="ARBA" id="ARBA00022801"/>
    </source>
</evidence>
<dbReference type="Gene3D" id="3.40.720.10">
    <property type="entry name" value="Alkaline Phosphatase, subunit A"/>
    <property type="match status" value="1"/>
</dbReference>
<organism evidence="4 5">
    <name type="scientific">Arthrobacter wenxiniae</name>
    <dbReference type="NCBI Taxonomy" id="2713570"/>
    <lineage>
        <taxon>Bacteria</taxon>
        <taxon>Bacillati</taxon>
        <taxon>Actinomycetota</taxon>
        <taxon>Actinomycetes</taxon>
        <taxon>Micrococcales</taxon>
        <taxon>Micrococcaceae</taxon>
        <taxon>Arthrobacter</taxon>
    </lineage>
</organism>
<evidence type="ECO:0000256" key="2">
    <source>
        <dbReference type="ARBA" id="ARBA00023026"/>
    </source>
</evidence>
<dbReference type="Proteomes" id="UP000543556">
    <property type="component" value="Unassembled WGS sequence"/>
</dbReference>
<dbReference type="PANTHER" id="PTHR31956:SF1">
    <property type="entry name" value="NON-SPECIFIC PHOSPHOLIPASE C1"/>
    <property type="match status" value="1"/>
</dbReference>
<keyword evidence="2" id="KW-0843">Virulence</keyword>
<evidence type="ECO:0000256" key="3">
    <source>
        <dbReference type="SAM" id="MobiDB-lite"/>
    </source>
</evidence>
<dbReference type="Pfam" id="PF04185">
    <property type="entry name" value="Phosphoesterase"/>
    <property type="match status" value="1"/>
</dbReference>
<dbReference type="GO" id="GO:0042578">
    <property type="term" value="F:phosphoric ester hydrolase activity"/>
    <property type="evidence" value="ECO:0007669"/>
    <property type="project" value="UniProtKB-ARBA"/>
</dbReference>